<dbReference type="OrthoDB" id="10342735at2759"/>
<dbReference type="AlphaFoldDB" id="A0A6G1D191"/>
<feature type="transmembrane region" description="Helical" evidence="6">
    <location>
        <begin position="26"/>
        <end position="45"/>
    </location>
</feature>
<feature type="transmembrane region" description="Helical" evidence="6">
    <location>
        <begin position="322"/>
        <end position="350"/>
    </location>
</feature>
<feature type="transmembrane region" description="Helical" evidence="6">
    <location>
        <begin position="88"/>
        <end position="113"/>
    </location>
</feature>
<evidence type="ECO:0008006" key="9">
    <source>
        <dbReference type="Google" id="ProtNLM"/>
    </source>
</evidence>
<dbReference type="GO" id="GO:0016020">
    <property type="term" value="C:membrane"/>
    <property type="evidence" value="ECO:0007669"/>
    <property type="project" value="UniProtKB-SubCell"/>
</dbReference>
<gene>
    <name evidence="7" type="ORF">E2562_009223</name>
</gene>
<dbReference type="Proteomes" id="UP000479710">
    <property type="component" value="Unassembled WGS sequence"/>
</dbReference>
<evidence type="ECO:0000256" key="2">
    <source>
        <dbReference type="ARBA" id="ARBA00006840"/>
    </source>
</evidence>
<evidence type="ECO:0000313" key="7">
    <source>
        <dbReference type="EMBL" id="KAF0906206.1"/>
    </source>
</evidence>
<proteinExistence type="inferred from homology"/>
<feature type="transmembrane region" description="Helical" evidence="6">
    <location>
        <begin position="271"/>
        <end position="293"/>
    </location>
</feature>
<keyword evidence="8" id="KW-1185">Reference proteome</keyword>
<keyword evidence="5 6" id="KW-0472">Membrane</keyword>
<dbReference type="EMBL" id="SPHZ02000007">
    <property type="protein sequence ID" value="KAF0906206.1"/>
    <property type="molecule type" value="Genomic_DNA"/>
</dbReference>
<sequence length="399" mass="44377">MSIGFHLRQRDINEIRRKSPEGRARLFMAMGVVLTFITSILLLAGTTYAPKDCTRGVFLWPLIAIGLFLMVIFALGMCGGTNKDEDLLSCYCIGLFIVILALLGFVIFGYVAVGGIDLNPVKTHEYNLKDYKSGWLRGRVADPHYWARASACLRDKGKCKGMSQLIRDPESGIFVPELSKWDRWAKRRGMDGWHIMSPIESGCCKPPSSCGFTYVNGTTWTPTPGAPAAVATNINDDCSKWSNDQETLCFQCDSCKAGFLDDTRKAWSSTAFFPVFTLFGAILSCWTGASGWLRGHMADPHYWATTSRCLHDKNICNSMTQLLLYGCYFIGLLIVIPTLLGFVIFSYVAVGGIDIGGVRVHEYNLDDCSGWLRGHVANPHYWATTSRCLHDKNIYNGMT</sequence>
<comment type="subcellular location">
    <subcellularLocation>
        <location evidence="1">Membrane</location>
        <topology evidence="1">Multi-pass membrane protein</topology>
    </subcellularLocation>
</comment>
<evidence type="ECO:0000256" key="3">
    <source>
        <dbReference type="ARBA" id="ARBA00022692"/>
    </source>
</evidence>
<evidence type="ECO:0000256" key="5">
    <source>
        <dbReference type="ARBA" id="ARBA00023136"/>
    </source>
</evidence>
<evidence type="ECO:0000313" key="8">
    <source>
        <dbReference type="Proteomes" id="UP000479710"/>
    </source>
</evidence>
<dbReference type="InterPro" id="IPR018499">
    <property type="entry name" value="Tetraspanin/Peripherin"/>
</dbReference>
<name>A0A6G1D191_9ORYZ</name>
<protein>
    <recommendedName>
        <fullName evidence="9">Tetraspanin</fullName>
    </recommendedName>
</protein>
<reference evidence="7 8" key="1">
    <citation type="submission" date="2019-11" db="EMBL/GenBank/DDBJ databases">
        <title>Whole genome sequence of Oryza granulata.</title>
        <authorList>
            <person name="Li W."/>
        </authorList>
    </citation>
    <scope>NUCLEOTIDE SEQUENCE [LARGE SCALE GENOMIC DNA]</scope>
    <source>
        <strain evidence="8">cv. Menghai</strain>
        <tissue evidence="7">Leaf</tissue>
    </source>
</reference>
<dbReference type="GO" id="GO:0009734">
    <property type="term" value="P:auxin-activated signaling pathway"/>
    <property type="evidence" value="ECO:0007669"/>
    <property type="project" value="InterPro"/>
</dbReference>
<keyword evidence="3 6" id="KW-0812">Transmembrane</keyword>
<dbReference type="Pfam" id="PF00335">
    <property type="entry name" value="Tetraspanin"/>
    <property type="match status" value="1"/>
</dbReference>
<keyword evidence="4 6" id="KW-1133">Transmembrane helix</keyword>
<evidence type="ECO:0000256" key="4">
    <source>
        <dbReference type="ARBA" id="ARBA00022989"/>
    </source>
</evidence>
<accession>A0A6G1D191</accession>
<evidence type="ECO:0000256" key="1">
    <source>
        <dbReference type="ARBA" id="ARBA00004141"/>
    </source>
</evidence>
<dbReference type="PANTHER" id="PTHR32191">
    <property type="entry name" value="TETRASPANIN-8-RELATED"/>
    <property type="match status" value="1"/>
</dbReference>
<comment type="similarity">
    <text evidence="2">Belongs to the tetraspanin (TM4SF) family.</text>
</comment>
<organism evidence="7 8">
    <name type="scientific">Oryza meyeriana var. granulata</name>
    <dbReference type="NCBI Taxonomy" id="110450"/>
    <lineage>
        <taxon>Eukaryota</taxon>
        <taxon>Viridiplantae</taxon>
        <taxon>Streptophyta</taxon>
        <taxon>Embryophyta</taxon>
        <taxon>Tracheophyta</taxon>
        <taxon>Spermatophyta</taxon>
        <taxon>Magnoliopsida</taxon>
        <taxon>Liliopsida</taxon>
        <taxon>Poales</taxon>
        <taxon>Poaceae</taxon>
        <taxon>BOP clade</taxon>
        <taxon>Oryzoideae</taxon>
        <taxon>Oryzeae</taxon>
        <taxon>Oryzinae</taxon>
        <taxon>Oryza</taxon>
        <taxon>Oryza meyeriana</taxon>
    </lineage>
</organism>
<feature type="transmembrane region" description="Helical" evidence="6">
    <location>
        <begin position="57"/>
        <end position="76"/>
    </location>
</feature>
<comment type="caution">
    <text evidence="7">The sequence shown here is derived from an EMBL/GenBank/DDBJ whole genome shotgun (WGS) entry which is preliminary data.</text>
</comment>
<evidence type="ECO:0000256" key="6">
    <source>
        <dbReference type="SAM" id="Phobius"/>
    </source>
</evidence>
<dbReference type="InterPro" id="IPR044991">
    <property type="entry name" value="TET_plant"/>
</dbReference>